<dbReference type="GO" id="GO:0009279">
    <property type="term" value="C:cell outer membrane"/>
    <property type="evidence" value="ECO:0007669"/>
    <property type="project" value="TreeGrafter"/>
</dbReference>
<protein>
    <recommendedName>
        <fullName evidence="5">Porin</fullName>
    </recommendedName>
</protein>
<feature type="signal peptide" evidence="2">
    <location>
        <begin position="1"/>
        <end position="22"/>
    </location>
</feature>
<dbReference type="Pfam" id="PF06178">
    <property type="entry name" value="KdgM"/>
    <property type="match status" value="1"/>
</dbReference>
<reference evidence="3 4" key="1">
    <citation type="submission" date="2019-06" db="EMBL/GenBank/DDBJ databases">
        <title>Whole genome shotgun sequence of Vibrio inusitatus NBRC 102082.</title>
        <authorList>
            <person name="Hosoyama A."/>
            <person name="Uohara A."/>
            <person name="Ohji S."/>
            <person name="Ichikawa N."/>
        </authorList>
    </citation>
    <scope>NUCLEOTIDE SEQUENCE [LARGE SCALE GENOMIC DNA]</scope>
    <source>
        <strain evidence="3 4">NBRC 102082</strain>
    </source>
</reference>
<organism evidence="3 4">
    <name type="scientific">Vibrio inusitatus NBRC 102082</name>
    <dbReference type="NCBI Taxonomy" id="1219070"/>
    <lineage>
        <taxon>Bacteria</taxon>
        <taxon>Pseudomonadati</taxon>
        <taxon>Pseudomonadota</taxon>
        <taxon>Gammaproteobacteria</taxon>
        <taxon>Vibrionales</taxon>
        <taxon>Vibrionaceae</taxon>
        <taxon>Vibrio</taxon>
    </lineage>
</organism>
<dbReference type="InterPro" id="IPR053713">
    <property type="entry name" value="Bact_OM_Channel_sf"/>
</dbReference>
<accession>A0A4Y3HT50</accession>
<name>A0A4Y3HT50_9VIBR</name>
<gene>
    <name evidence="3" type="ORF">VIN01S_09990</name>
</gene>
<dbReference type="PANTHER" id="PTHR38105:SF5">
    <property type="entry name" value="OUTER MEMBRANE PROTEIN"/>
    <property type="match status" value="1"/>
</dbReference>
<evidence type="ECO:0000313" key="4">
    <source>
        <dbReference type="Proteomes" id="UP000318717"/>
    </source>
</evidence>
<evidence type="ECO:0000256" key="1">
    <source>
        <dbReference type="ARBA" id="ARBA00022729"/>
    </source>
</evidence>
<dbReference type="OrthoDB" id="5817226at2"/>
<evidence type="ECO:0008006" key="5">
    <source>
        <dbReference type="Google" id="ProtNLM"/>
    </source>
</evidence>
<dbReference type="EMBL" id="BJLF01000004">
    <property type="protein sequence ID" value="GEA50195.1"/>
    <property type="molecule type" value="Genomic_DNA"/>
</dbReference>
<sequence>MKAMNKVTIALLTTVAAASVNAGSLDYRGEYKHESEEFAHRIKIGSSVKIADPAKLYFSVEQKFNSEDKSDFFNQVERGDSEFDWGVAYTLDKNWYVQPGMPITFGDNKTTYKPQLRVGYKADFGLTTALRYRHEFQTFTDSASNTSSSDGGSIERAGKTIQQGKITLTGSYKFSDEAWKNLQLSYEANYNHNYDDVRLANNENWDWDLGFKVGYKVDNFRPYVEFWNIKGKDGSKTDDRQLRTRVGITYSF</sequence>
<dbReference type="Proteomes" id="UP000318717">
    <property type="component" value="Unassembled WGS sequence"/>
</dbReference>
<dbReference type="InterPro" id="IPR009331">
    <property type="entry name" value="Oligogalacturonate-sp_porin"/>
</dbReference>
<dbReference type="Gene3D" id="2.40.160.40">
    <property type="entry name" value="monomeric porin ompg"/>
    <property type="match status" value="1"/>
</dbReference>
<dbReference type="AlphaFoldDB" id="A0A4Y3HT50"/>
<keyword evidence="4" id="KW-1185">Reference proteome</keyword>
<dbReference type="GO" id="GO:0015288">
    <property type="term" value="F:porin activity"/>
    <property type="evidence" value="ECO:0007669"/>
    <property type="project" value="TreeGrafter"/>
</dbReference>
<evidence type="ECO:0000313" key="3">
    <source>
        <dbReference type="EMBL" id="GEA50195.1"/>
    </source>
</evidence>
<dbReference type="RefSeq" id="WP_141344594.1">
    <property type="nucleotide sequence ID" value="NZ_BJLF01000004.1"/>
</dbReference>
<dbReference type="PANTHER" id="PTHR38105">
    <property type="entry name" value="OUTER MEMBRANE PROTEIN-RELATED-RELATED"/>
    <property type="match status" value="1"/>
</dbReference>
<dbReference type="GO" id="GO:0015772">
    <property type="term" value="P:oligosaccharide transport"/>
    <property type="evidence" value="ECO:0007669"/>
    <property type="project" value="TreeGrafter"/>
</dbReference>
<keyword evidence="1 2" id="KW-0732">Signal</keyword>
<proteinExistence type="predicted"/>
<evidence type="ECO:0000256" key="2">
    <source>
        <dbReference type="SAM" id="SignalP"/>
    </source>
</evidence>
<dbReference type="SUPFAM" id="SSF56935">
    <property type="entry name" value="Porins"/>
    <property type="match status" value="1"/>
</dbReference>
<comment type="caution">
    <text evidence="3">The sequence shown here is derived from an EMBL/GenBank/DDBJ whole genome shotgun (WGS) entry which is preliminary data.</text>
</comment>
<feature type="chain" id="PRO_5021238504" description="Porin" evidence="2">
    <location>
        <begin position="23"/>
        <end position="252"/>
    </location>
</feature>